<name>A0A3M7Q8I4_BRAPC</name>
<keyword evidence="1" id="KW-0472">Membrane</keyword>
<comment type="caution">
    <text evidence="2">The sequence shown here is derived from an EMBL/GenBank/DDBJ whole genome shotgun (WGS) entry which is preliminary data.</text>
</comment>
<feature type="transmembrane region" description="Helical" evidence="1">
    <location>
        <begin position="95"/>
        <end position="115"/>
    </location>
</feature>
<sequence length="118" mass="13966">MATLSSRLIISAELNELEDWRSIVSLNWHLEVGDQFKISFQFKDFIYSIYKLMIKSKNTNTFEIKNSKINSFILISKEKHAIKSFSIKICLFKKVVLNACSIFISFFYLIFYLIFKKN</sequence>
<organism evidence="2 3">
    <name type="scientific">Brachionus plicatilis</name>
    <name type="common">Marine rotifer</name>
    <name type="synonym">Brachionus muelleri</name>
    <dbReference type="NCBI Taxonomy" id="10195"/>
    <lineage>
        <taxon>Eukaryota</taxon>
        <taxon>Metazoa</taxon>
        <taxon>Spiralia</taxon>
        <taxon>Gnathifera</taxon>
        <taxon>Rotifera</taxon>
        <taxon>Eurotatoria</taxon>
        <taxon>Monogononta</taxon>
        <taxon>Pseudotrocha</taxon>
        <taxon>Ploima</taxon>
        <taxon>Brachionidae</taxon>
        <taxon>Brachionus</taxon>
    </lineage>
</organism>
<protein>
    <submittedName>
        <fullName evidence="2">Uncharacterized protein</fullName>
    </submittedName>
</protein>
<dbReference type="Proteomes" id="UP000276133">
    <property type="component" value="Unassembled WGS sequence"/>
</dbReference>
<accession>A0A3M7Q8I4</accession>
<evidence type="ECO:0000313" key="3">
    <source>
        <dbReference type="Proteomes" id="UP000276133"/>
    </source>
</evidence>
<dbReference type="AlphaFoldDB" id="A0A3M7Q8I4"/>
<gene>
    <name evidence="2" type="ORF">BpHYR1_013348</name>
</gene>
<keyword evidence="3" id="KW-1185">Reference proteome</keyword>
<evidence type="ECO:0000313" key="2">
    <source>
        <dbReference type="EMBL" id="RNA07710.1"/>
    </source>
</evidence>
<evidence type="ECO:0000256" key="1">
    <source>
        <dbReference type="SAM" id="Phobius"/>
    </source>
</evidence>
<reference evidence="2 3" key="1">
    <citation type="journal article" date="2018" name="Sci. Rep.">
        <title>Genomic signatures of local adaptation to the degree of environmental predictability in rotifers.</title>
        <authorList>
            <person name="Franch-Gras L."/>
            <person name="Hahn C."/>
            <person name="Garcia-Roger E.M."/>
            <person name="Carmona M.J."/>
            <person name="Serra M."/>
            <person name="Gomez A."/>
        </authorList>
    </citation>
    <scope>NUCLEOTIDE SEQUENCE [LARGE SCALE GENOMIC DNA]</scope>
    <source>
        <strain evidence="2">HYR1</strain>
    </source>
</reference>
<proteinExistence type="predicted"/>
<dbReference type="EMBL" id="REGN01006959">
    <property type="protein sequence ID" value="RNA07710.1"/>
    <property type="molecule type" value="Genomic_DNA"/>
</dbReference>
<keyword evidence="1" id="KW-1133">Transmembrane helix</keyword>
<keyword evidence="1" id="KW-0812">Transmembrane</keyword>